<accession>A0A7X8TNV2</accession>
<dbReference type="AlphaFoldDB" id="A0A7X8TNV2"/>
<feature type="transmembrane region" description="Helical" evidence="2">
    <location>
        <begin position="121"/>
        <end position="137"/>
    </location>
</feature>
<dbReference type="InterPro" id="IPR050721">
    <property type="entry name" value="Trk_Ktr_HKT_K-transport"/>
</dbReference>
<dbReference type="SUPFAM" id="SSF51735">
    <property type="entry name" value="NAD(P)-binding Rossmann-fold domains"/>
    <property type="match status" value="1"/>
</dbReference>
<keyword evidence="2" id="KW-0472">Membrane</keyword>
<proteinExistence type="predicted"/>
<evidence type="ECO:0000256" key="1">
    <source>
        <dbReference type="ARBA" id="ARBA00004651"/>
    </source>
</evidence>
<evidence type="ECO:0000259" key="3">
    <source>
        <dbReference type="PROSITE" id="PS51201"/>
    </source>
</evidence>
<dbReference type="Pfam" id="PF02254">
    <property type="entry name" value="TrkA_N"/>
    <property type="match status" value="1"/>
</dbReference>
<feature type="transmembrane region" description="Helical" evidence="2">
    <location>
        <begin position="208"/>
        <end position="233"/>
    </location>
</feature>
<dbReference type="InterPro" id="IPR003148">
    <property type="entry name" value="RCK_N"/>
</dbReference>
<dbReference type="GO" id="GO:0006813">
    <property type="term" value="P:potassium ion transport"/>
    <property type="evidence" value="ECO:0007669"/>
    <property type="project" value="InterPro"/>
</dbReference>
<protein>
    <submittedName>
        <fullName evidence="4">Voltage-gated potassium channel protein</fullName>
    </submittedName>
</protein>
<gene>
    <name evidence="4" type="primary">kch</name>
    <name evidence="4" type="ORF">HGP28_04045</name>
</gene>
<name>A0A7X8TNV2_9VIBR</name>
<evidence type="ECO:0000313" key="4">
    <source>
        <dbReference type="EMBL" id="NLS12064.1"/>
    </source>
</evidence>
<feature type="transmembrane region" description="Helical" evidence="2">
    <location>
        <begin position="29"/>
        <end position="47"/>
    </location>
</feature>
<dbReference type="InterPro" id="IPR013099">
    <property type="entry name" value="K_chnl_dom"/>
</dbReference>
<keyword evidence="4" id="KW-0406">Ion transport</keyword>
<feature type="transmembrane region" description="Helical" evidence="2">
    <location>
        <begin position="96"/>
        <end position="115"/>
    </location>
</feature>
<dbReference type="InterPro" id="IPR036291">
    <property type="entry name" value="NAD(P)-bd_dom_sf"/>
</dbReference>
<organism evidence="4 5">
    <name type="scientific">Vibrio agarilyticus</name>
    <dbReference type="NCBI Taxonomy" id="2726741"/>
    <lineage>
        <taxon>Bacteria</taxon>
        <taxon>Pseudomonadati</taxon>
        <taxon>Pseudomonadota</taxon>
        <taxon>Gammaproteobacteria</taxon>
        <taxon>Vibrionales</taxon>
        <taxon>Vibrionaceae</taxon>
        <taxon>Vibrio</taxon>
    </lineage>
</organism>
<dbReference type="PANTHER" id="PTHR43833:SF11">
    <property type="entry name" value="VOLTAGE-GATED POTASSIUM CHANNEL KCH"/>
    <property type="match status" value="1"/>
</dbReference>
<dbReference type="EMBL" id="JABAIK010000003">
    <property type="protein sequence ID" value="NLS12064.1"/>
    <property type="molecule type" value="Genomic_DNA"/>
</dbReference>
<dbReference type="Gene3D" id="3.40.50.720">
    <property type="entry name" value="NAD(P)-binding Rossmann-like Domain"/>
    <property type="match status" value="1"/>
</dbReference>
<feature type="transmembrane region" description="Helical" evidence="2">
    <location>
        <begin position="73"/>
        <end position="91"/>
    </location>
</feature>
<keyword evidence="2" id="KW-1133">Transmembrane helix</keyword>
<comment type="subcellular location">
    <subcellularLocation>
        <location evidence="1">Cell membrane</location>
        <topology evidence="1">Multi-pass membrane protein</topology>
    </subcellularLocation>
</comment>
<feature type="domain" description="RCK N-terminal" evidence="3">
    <location>
        <begin position="251"/>
        <end position="371"/>
    </location>
</feature>
<keyword evidence="4" id="KW-0813">Transport</keyword>
<dbReference type="Pfam" id="PF07885">
    <property type="entry name" value="Ion_trans_2"/>
    <property type="match status" value="1"/>
</dbReference>
<keyword evidence="5" id="KW-1185">Reference proteome</keyword>
<dbReference type="PROSITE" id="PS51201">
    <property type="entry name" value="RCK_N"/>
    <property type="match status" value="1"/>
</dbReference>
<comment type="caution">
    <text evidence="4">The sequence shown here is derived from an EMBL/GenBank/DDBJ whole genome shotgun (WGS) entry which is preliminary data.</text>
</comment>
<dbReference type="SUPFAM" id="SSF81324">
    <property type="entry name" value="Voltage-gated potassium channels"/>
    <property type="match status" value="1"/>
</dbReference>
<evidence type="ECO:0000313" key="5">
    <source>
        <dbReference type="Proteomes" id="UP000535589"/>
    </source>
</evidence>
<keyword evidence="4" id="KW-0407">Ion channel</keyword>
<dbReference type="GO" id="GO:0005886">
    <property type="term" value="C:plasma membrane"/>
    <property type="evidence" value="ECO:0007669"/>
    <property type="project" value="UniProtKB-SubCell"/>
</dbReference>
<dbReference type="Proteomes" id="UP000535589">
    <property type="component" value="Unassembled WGS sequence"/>
</dbReference>
<dbReference type="RefSeq" id="WP_168835174.1">
    <property type="nucleotide sequence ID" value="NZ_JABAIK010000003.1"/>
</dbReference>
<dbReference type="PANTHER" id="PTHR43833">
    <property type="entry name" value="POTASSIUM CHANNEL PROTEIN 2-RELATED-RELATED"/>
    <property type="match status" value="1"/>
</dbReference>
<reference evidence="4 5" key="1">
    <citation type="submission" date="2020-04" db="EMBL/GenBank/DDBJ databases">
        <title>Vibrio sp. SM6, a novel species isolated from seawater.</title>
        <authorList>
            <person name="Wang X."/>
        </authorList>
    </citation>
    <scope>NUCLEOTIDE SEQUENCE [LARGE SCALE GENOMIC DNA]</scope>
    <source>
        <strain evidence="4 5">SM6</strain>
    </source>
</reference>
<sequence>MVTKRSALWAVFISIGPRLFNFWMELRHYLVAVAVFLDGLFIVRSVWGTVSSLGQLFDIQAIEQIDWTSAANGPWLLLGVCLMLSAVGLLFRARVAWAVSIALLMIVIAFTWHVLLEFTEYLYWSLGTLVFLIVFTADFSRSSATAGGIFAAISFIVLLFYSTYGALYFGAGFKPKITDLTDAFYFSMVTMTTVGYGDIIPQTQAARLFTVSIIVAGITVFATSLTTIFGPMLSGGLTKLLKGAPRAMERKNHFIVCGTSVLAVSTILKLKKRGMHVTVLTLEDEDKFPLIEQRVGMELDLLSGDYTDGDLLEEAGMENCLAVLALTDNDANNAFVILSVKEFSPDIKTVIAVNDAKNMHKVKQVKADVVLSPQLFGSEILAAILAGESINDQDLLAMLLRSGEGLVKEKTKPPHEPTA</sequence>
<dbReference type="GO" id="GO:0034220">
    <property type="term" value="P:monoatomic ion transmembrane transport"/>
    <property type="evidence" value="ECO:0007669"/>
    <property type="project" value="UniProtKB-KW"/>
</dbReference>
<feature type="transmembrane region" description="Helical" evidence="2">
    <location>
        <begin position="183"/>
        <end position="201"/>
    </location>
</feature>
<dbReference type="Gene3D" id="1.10.287.70">
    <property type="match status" value="1"/>
</dbReference>
<evidence type="ECO:0000256" key="2">
    <source>
        <dbReference type="SAM" id="Phobius"/>
    </source>
</evidence>
<dbReference type="NCBIfam" id="NF007828">
    <property type="entry name" value="PRK10537.1"/>
    <property type="match status" value="1"/>
</dbReference>
<keyword evidence="2" id="KW-0812">Transmembrane</keyword>
<feature type="transmembrane region" description="Helical" evidence="2">
    <location>
        <begin position="149"/>
        <end position="171"/>
    </location>
</feature>